<dbReference type="RefSeq" id="WP_123756578.1">
    <property type="nucleotide sequence ID" value="NZ_JARXNK020000103.1"/>
</dbReference>
<gene>
    <name evidence="2" type="ORF">QFI96_012795</name>
</gene>
<keyword evidence="3" id="KW-1185">Reference proteome</keyword>
<feature type="signal peptide" evidence="1">
    <location>
        <begin position="1"/>
        <end position="26"/>
    </location>
</feature>
<evidence type="ECO:0000313" key="2">
    <source>
        <dbReference type="EMBL" id="MEL0552568.1"/>
    </source>
</evidence>
<evidence type="ECO:0000313" key="3">
    <source>
        <dbReference type="Proteomes" id="UP001312893"/>
    </source>
</evidence>
<dbReference type="Proteomes" id="UP001312893">
    <property type="component" value="Unassembled WGS sequence"/>
</dbReference>
<accession>A0ABU9F875</accession>
<dbReference type="InterPro" id="IPR029224">
    <property type="entry name" value="PapJ"/>
</dbReference>
<feature type="chain" id="PRO_5045177152" evidence="1">
    <location>
        <begin position="27"/>
        <end position="180"/>
    </location>
</feature>
<dbReference type="EMBL" id="JARXNK020000103">
    <property type="protein sequence ID" value="MEL0552568.1"/>
    <property type="molecule type" value="Genomic_DNA"/>
</dbReference>
<name>A0ABU9F875_9ENTR</name>
<sequence>MKITTTTLMLTALLSSAAMNSLTLHADALSTWQQVFIPDLEPSRGEQEWARHEGRLDIHGELLSSPCQLKTNEIHLPLPVVTLRGERRTLLNLELTGCGYGDPLISVATPAEQSSVMMVHSTLLTGQSGGFLPPGQKTSALSRLVLHGGSTRLTWSLNDAQRQMLTPAAKSALRLQLNYE</sequence>
<proteinExistence type="predicted"/>
<organism evidence="2 3">
    <name type="scientific">Raoultella lignicola</name>
    <dbReference type="NCBI Taxonomy" id="3040939"/>
    <lineage>
        <taxon>Bacteria</taxon>
        <taxon>Pseudomonadati</taxon>
        <taxon>Pseudomonadota</taxon>
        <taxon>Gammaproteobacteria</taxon>
        <taxon>Enterobacterales</taxon>
        <taxon>Enterobacteriaceae</taxon>
        <taxon>Klebsiella/Raoultella group</taxon>
        <taxon>Raoultella</taxon>
    </lineage>
</organism>
<evidence type="ECO:0000256" key="1">
    <source>
        <dbReference type="SAM" id="SignalP"/>
    </source>
</evidence>
<dbReference type="Pfam" id="PF14855">
    <property type="entry name" value="PapJ"/>
    <property type="match status" value="1"/>
</dbReference>
<comment type="caution">
    <text evidence="2">The sequence shown here is derived from an EMBL/GenBank/DDBJ whole genome shotgun (WGS) entry which is preliminary data.</text>
</comment>
<keyword evidence="1" id="KW-0732">Signal</keyword>
<reference evidence="2 3" key="1">
    <citation type="submission" date="2024-04" db="EMBL/GenBank/DDBJ databases">
        <title>Two novel Raoultella species associated with bleeding cankers of broadleaf hosts, Raoultella scottia sp. nov. and Raoultella lignicola sp. nov.</title>
        <authorList>
            <person name="Brady C.L."/>
        </authorList>
    </citation>
    <scope>NUCLEOTIDE SEQUENCE [LARGE SCALE GENOMIC DNA]</scope>
    <source>
        <strain evidence="2 3">TW_WC1a.1</strain>
    </source>
</reference>
<protein>
    <submittedName>
        <fullName evidence="2">Pilus-assembly fibrillin subunit</fullName>
    </submittedName>
</protein>